<name>M4BRA1_HYAAE</name>
<feature type="compositionally biased region" description="Basic and acidic residues" evidence="1">
    <location>
        <begin position="83"/>
        <end position="104"/>
    </location>
</feature>
<dbReference type="Proteomes" id="UP000011713">
    <property type="component" value="Unassembled WGS sequence"/>
</dbReference>
<accession>M4BRA1</accession>
<organism evidence="2 3">
    <name type="scientific">Hyaloperonospora arabidopsidis (strain Emoy2)</name>
    <name type="common">Downy mildew agent</name>
    <name type="synonym">Peronospora arabidopsidis</name>
    <dbReference type="NCBI Taxonomy" id="559515"/>
    <lineage>
        <taxon>Eukaryota</taxon>
        <taxon>Sar</taxon>
        <taxon>Stramenopiles</taxon>
        <taxon>Oomycota</taxon>
        <taxon>Peronosporomycetes</taxon>
        <taxon>Peronosporales</taxon>
        <taxon>Peronosporaceae</taxon>
        <taxon>Hyaloperonospora</taxon>
    </lineage>
</organism>
<protein>
    <submittedName>
        <fullName evidence="2">Uncharacterized protein</fullName>
    </submittedName>
</protein>
<reference evidence="3" key="1">
    <citation type="journal article" date="2010" name="Science">
        <title>Signatures of adaptation to obligate biotrophy in the Hyaloperonospora arabidopsidis genome.</title>
        <authorList>
            <person name="Baxter L."/>
            <person name="Tripathy S."/>
            <person name="Ishaque N."/>
            <person name="Boot N."/>
            <person name="Cabral A."/>
            <person name="Kemen E."/>
            <person name="Thines M."/>
            <person name="Ah-Fong A."/>
            <person name="Anderson R."/>
            <person name="Badejoko W."/>
            <person name="Bittner-Eddy P."/>
            <person name="Boore J.L."/>
            <person name="Chibucos M.C."/>
            <person name="Coates M."/>
            <person name="Dehal P."/>
            <person name="Delehaunty K."/>
            <person name="Dong S."/>
            <person name="Downton P."/>
            <person name="Dumas B."/>
            <person name="Fabro G."/>
            <person name="Fronick C."/>
            <person name="Fuerstenberg S.I."/>
            <person name="Fulton L."/>
            <person name="Gaulin E."/>
            <person name="Govers F."/>
            <person name="Hughes L."/>
            <person name="Humphray S."/>
            <person name="Jiang R.H."/>
            <person name="Judelson H."/>
            <person name="Kamoun S."/>
            <person name="Kyung K."/>
            <person name="Meijer H."/>
            <person name="Minx P."/>
            <person name="Morris P."/>
            <person name="Nelson J."/>
            <person name="Phuntumart V."/>
            <person name="Qutob D."/>
            <person name="Rehmany A."/>
            <person name="Rougon-Cardoso A."/>
            <person name="Ryden P."/>
            <person name="Torto-Alalibo T."/>
            <person name="Studholme D."/>
            <person name="Wang Y."/>
            <person name="Win J."/>
            <person name="Wood J."/>
            <person name="Clifton S.W."/>
            <person name="Rogers J."/>
            <person name="Van den Ackerveken G."/>
            <person name="Jones J.D."/>
            <person name="McDowell J.M."/>
            <person name="Beynon J."/>
            <person name="Tyler B.M."/>
        </authorList>
    </citation>
    <scope>NUCLEOTIDE SEQUENCE [LARGE SCALE GENOMIC DNA]</scope>
    <source>
        <strain evidence="3">Emoy2</strain>
    </source>
</reference>
<dbReference type="HOGENOM" id="CLU_2255363_0_0_1"/>
<dbReference type="EMBL" id="JH598628">
    <property type="status" value="NOT_ANNOTATED_CDS"/>
    <property type="molecule type" value="Genomic_DNA"/>
</dbReference>
<dbReference type="EnsemblProtists" id="HpaT808940">
    <property type="protein sequence ID" value="HpaP808940"/>
    <property type="gene ID" value="HpaG808940"/>
</dbReference>
<dbReference type="AlphaFoldDB" id="M4BRA1"/>
<evidence type="ECO:0000256" key="1">
    <source>
        <dbReference type="SAM" id="MobiDB-lite"/>
    </source>
</evidence>
<sequence>MSLSDKLWWLRQKNFALEPRHKCPLLHRRHFALKAVHSVAIFATTLTKNAVFVSLREKPVDIHPALRALSGPTHEAENVAEASKLEQDPRRRQVTKASEKACPH</sequence>
<evidence type="ECO:0000313" key="3">
    <source>
        <dbReference type="Proteomes" id="UP000011713"/>
    </source>
</evidence>
<dbReference type="InParanoid" id="M4BRA1"/>
<keyword evidence="3" id="KW-1185">Reference proteome</keyword>
<proteinExistence type="predicted"/>
<dbReference type="VEuPathDB" id="FungiDB:HpaG808940"/>
<reference evidence="2" key="2">
    <citation type="submission" date="2015-06" db="UniProtKB">
        <authorList>
            <consortium name="EnsemblProtists"/>
        </authorList>
    </citation>
    <scope>IDENTIFICATION</scope>
    <source>
        <strain evidence="2">Emoy2</strain>
    </source>
</reference>
<evidence type="ECO:0000313" key="2">
    <source>
        <dbReference type="EnsemblProtists" id="HpaP808940"/>
    </source>
</evidence>
<feature type="region of interest" description="Disordered" evidence="1">
    <location>
        <begin position="69"/>
        <end position="104"/>
    </location>
</feature>